<evidence type="ECO:0000256" key="1">
    <source>
        <dbReference type="SAM" id="SignalP"/>
    </source>
</evidence>
<proteinExistence type="predicted"/>
<comment type="caution">
    <text evidence="2">The sequence shown here is derived from an EMBL/GenBank/DDBJ whole genome shotgun (WGS) entry which is preliminary data.</text>
</comment>
<reference evidence="2 3" key="1">
    <citation type="submission" date="2023-08" db="EMBL/GenBank/DDBJ databases">
        <title>A Necator americanus chromosomal reference genome.</title>
        <authorList>
            <person name="Ilik V."/>
            <person name="Petrzelkova K.J."/>
            <person name="Pardy F."/>
            <person name="Fuh T."/>
            <person name="Niatou-Singa F.S."/>
            <person name="Gouil Q."/>
            <person name="Baker L."/>
            <person name="Ritchie M.E."/>
            <person name="Jex A.R."/>
            <person name="Gazzola D."/>
            <person name="Li H."/>
            <person name="Toshio Fujiwara R."/>
            <person name="Zhan B."/>
            <person name="Aroian R.V."/>
            <person name="Pafco B."/>
            <person name="Schwarz E.M."/>
        </authorList>
    </citation>
    <scope>NUCLEOTIDE SEQUENCE [LARGE SCALE GENOMIC DNA]</scope>
    <source>
        <strain evidence="2 3">Aroian</strain>
        <tissue evidence="2">Whole animal</tissue>
    </source>
</reference>
<keyword evidence="1" id="KW-0732">Signal</keyword>
<evidence type="ECO:0000313" key="2">
    <source>
        <dbReference type="EMBL" id="KAK6758584.1"/>
    </source>
</evidence>
<keyword evidence="3" id="KW-1185">Reference proteome</keyword>
<dbReference type="EMBL" id="JAVFWL010000005">
    <property type="protein sequence ID" value="KAK6758584.1"/>
    <property type="molecule type" value="Genomic_DNA"/>
</dbReference>
<dbReference type="Proteomes" id="UP001303046">
    <property type="component" value="Unassembled WGS sequence"/>
</dbReference>
<accession>A0ABR1E7B6</accession>
<sequence>MLLHLLIALTLLLASEDLVCHPFLSEFSTLRFRTTADLQYIELAVTEECRSNVQAMKEMKISSYGLLVLNTKSPLVMWTPYRLLQRYDFARGTEATATSSA</sequence>
<feature type="signal peptide" evidence="1">
    <location>
        <begin position="1"/>
        <end position="20"/>
    </location>
</feature>
<organism evidence="2 3">
    <name type="scientific">Necator americanus</name>
    <name type="common">Human hookworm</name>
    <dbReference type="NCBI Taxonomy" id="51031"/>
    <lineage>
        <taxon>Eukaryota</taxon>
        <taxon>Metazoa</taxon>
        <taxon>Ecdysozoa</taxon>
        <taxon>Nematoda</taxon>
        <taxon>Chromadorea</taxon>
        <taxon>Rhabditida</taxon>
        <taxon>Rhabditina</taxon>
        <taxon>Rhabditomorpha</taxon>
        <taxon>Strongyloidea</taxon>
        <taxon>Ancylostomatidae</taxon>
        <taxon>Bunostominae</taxon>
        <taxon>Necator</taxon>
    </lineage>
</organism>
<evidence type="ECO:0000313" key="3">
    <source>
        <dbReference type="Proteomes" id="UP001303046"/>
    </source>
</evidence>
<gene>
    <name evidence="2" type="primary">Necator_chrV.g20839</name>
    <name evidence="2" type="ORF">RB195_016046</name>
</gene>
<protein>
    <submittedName>
        <fullName evidence="2">Uncharacterized protein</fullName>
    </submittedName>
</protein>
<name>A0ABR1E7B6_NECAM</name>
<feature type="chain" id="PRO_5046657495" evidence="1">
    <location>
        <begin position="21"/>
        <end position="101"/>
    </location>
</feature>